<keyword evidence="4" id="KW-1185">Reference proteome</keyword>
<reference evidence="3 4" key="1">
    <citation type="journal article" date="2015" name="Genome Announc.">
        <title>Expanding the biotechnology potential of lactobacilli through comparative genomics of 213 strains and associated genera.</title>
        <authorList>
            <person name="Sun Z."/>
            <person name="Harris H.M."/>
            <person name="McCann A."/>
            <person name="Guo C."/>
            <person name="Argimon S."/>
            <person name="Zhang W."/>
            <person name="Yang X."/>
            <person name="Jeffery I.B."/>
            <person name="Cooney J.C."/>
            <person name="Kagawa T.F."/>
            <person name="Liu W."/>
            <person name="Song Y."/>
            <person name="Salvetti E."/>
            <person name="Wrobel A."/>
            <person name="Rasinkangas P."/>
            <person name="Parkhill J."/>
            <person name="Rea M.C."/>
            <person name="O'Sullivan O."/>
            <person name="Ritari J."/>
            <person name="Douillard F.P."/>
            <person name="Paul Ross R."/>
            <person name="Yang R."/>
            <person name="Briner A.E."/>
            <person name="Felis G.E."/>
            <person name="de Vos W.M."/>
            <person name="Barrangou R."/>
            <person name="Klaenhammer T.R."/>
            <person name="Caufield P.W."/>
            <person name="Cui Y."/>
            <person name="Zhang H."/>
            <person name="O'Toole P.W."/>
        </authorList>
    </citation>
    <scope>NUCLEOTIDE SEQUENCE [LARGE SCALE GENOMIC DNA]</scope>
    <source>
        <strain evidence="3 4">DSM 18527</strain>
    </source>
</reference>
<evidence type="ECO:0000313" key="3">
    <source>
        <dbReference type="EMBL" id="KRM35639.1"/>
    </source>
</evidence>
<dbReference type="PATRIC" id="fig|1423734.3.peg.957"/>
<feature type="compositionally biased region" description="Low complexity" evidence="1">
    <location>
        <begin position="66"/>
        <end position="82"/>
    </location>
</feature>
<dbReference type="RefSeq" id="WP_035454854.1">
    <property type="nucleotide sequence ID" value="NZ_AZGA01000012.1"/>
</dbReference>
<feature type="transmembrane region" description="Helical" evidence="2">
    <location>
        <begin position="6"/>
        <end position="22"/>
    </location>
</feature>
<proteinExistence type="predicted"/>
<dbReference type="eggNOG" id="ENOG5030AIQ">
    <property type="taxonomic scope" value="Bacteria"/>
</dbReference>
<keyword evidence="2" id="KW-0812">Transmembrane</keyword>
<dbReference type="STRING" id="1423734.FC83_GL000944"/>
<sequence length="225" mass="24923">MYIFLVLLVISVIIFLLWLNAKREGKSTIISNKYAYISLGVAIISLGGWVGLSTTPTNNNASSDTSVSSKNEETPSSSSNSVGKNATDSKSNKDSSSEEPNDNHIIDTLTDEQRSTYNSNMSNSLEEDKNFANQGKEEFNWSLYTDKIIADRNTGLVAYVNEAFINLGNSDKKIVANYIQTFAKGELALMDISVPGTDFIYLNIHYGNDRIGHSKAFAMNEFKWK</sequence>
<dbReference type="AlphaFoldDB" id="X0PT54"/>
<feature type="transmembrane region" description="Helical" evidence="2">
    <location>
        <begin position="34"/>
        <end position="52"/>
    </location>
</feature>
<name>X0PT54_9LACO</name>
<evidence type="ECO:0000256" key="1">
    <source>
        <dbReference type="SAM" id="MobiDB-lite"/>
    </source>
</evidence>
<dbReference type="OrthoDB" id="2329021at2"/>
<accession>X0PT54</accession>
<keyword evidence="2" id="KW-0472">Membrane</keyword>
<feature type="compositionally biased region" description="Basic and acidic residues" evidence="1">
    <location>
        <begin position="90"/>
        <end position="105"/>
    </location>
</feature>
<feature type="region of interest" description="Disordered" evidence="1">
    <location>
        <begin position="58"/>
        <end position="129"/>
    </location>
</feature>
<dbReference type="Proteomes" id="UP000051236">
    <property type="component" value="Unassembled WGS sequence"/>
</dbReference>
<dbReference type="EMBL" id="AZGA01000012">
    <property type="protein sequence ID" value="KRM35639.1"/>
    <property type="molecule type" value="Genomic_DNA"/>
</dbReference>
<protein>
    <submittedName>
        <fullName evidence="3">Uncharacterized protein</fullName>
    </submittedName>
</protein>
<keyword evidence="2" id="KW-1133">Transmembrane helix</keyword>
<organism evidence="3 4">
    <name type="scientific">Agrilactobacillus composti DSM 18527 = JCM 14202</name>
    <dbReference type="NCBI Taxonomy" id="1423734"/>
    <lineage>
        <taxon>Bacteria</taxon>
        <taxon>Bacillati</taxon>
        <taxon>Bacillota</taxon>
        <taxon>Bacilli</taxon>
        <taxon>Lactobacillales</taxon>
        <taxon>Lactobacillaceae</taxon>
        <taxon>Agrilactobacillus</taxon>
    </lineage>
</organism>
<comment type="caution">
    <text evidence="3">The sequence shown here is derived from an EMBL/GenBank/DDBJ whole genome shotgun (WGS) entry which is preliminary data.</text>
</comment>
<evidence type="ECO:0000256" key="2">
    <source>
        <dbReference type="SAM" id="Phobius"/>
    </source>
</evidence>
<feature type="compositionally biased region" description="Polar residues" evidence="1">
    <location>
        <begin position="115"/>
        <end position="124"/>
    </location>
</feature>
<gene>
    <name evidence="3" type="ORF">FC83_GL000944</name>
</gene>
<evidence type="ECO:0000313" key="4">
    <source>
        <dbReference type="Proteomes" id="UP000051236"/>
    </source>
</evidence>